<dbReference type="AlphaFoldDB" id="A0A6A0A2X8"/>
<comment type="caution">
    <text evidence="1">The sequence shown here is derived from an EMBL/GenBank/DDBJ whole genome shotgun (WGS) entry which is preliminary data.</text>
</comment>
<name>A0A6A0A2X8_HAELA</name>
<protein>
    <submittedName>
        <fullName evidence="1">Uncharacterized protein</fullName>
    </submittedName>
</protein>
<sequence length="125" mass="12560">SLSRAARASPEAFPFRCASVRSGCSASSRSSMSLSGSSGTGLGTVRLLFLAIENSNVSTLSGKNVFLTMSRQAGKHLAGKHTCSIPAACTATHLQPTAAAHAAHAFVGQILFKGGSGSGSPGPLE</sequence>
<keyword evidence="2" id="KW-1185">Reference proteome</keyword>
<accession>A0A6A0A2X8</accession>
<feature type="non-terminal residue" evidence="1">
    <location>
        <position position="1"/>
    </location>
</feature>
<evidence type="ECO:0000313" key="1">
    <source>
        <dbReference type="EMBL" id="GFH26344.1"/>
    </source>
</evidence>
<gene>
    <name evidence="1" type="ORF">HaLaN_24479</name>
</gene>
<reference evidence="1 2" key="1">
    <citation type="submission" date="2020-02" db="EMBL/GenBank/DDBJ databases">
        <title>Draft genome sequence of Haematococcus lacustris strain NIES-144.</title>
        <authorList>
            <person name="Morimoto D."/>
            <person name="Nakagawa S."/>
            <person name="Yoshida T."/>
            <person name="Sawayama S."/>
        </authorList>
    </citation>
    <scope>NUCLEOTIDE SEQUENCE [LARGE SCALE GENOMIC DNA]</scope>
    <source>
        <strain evidence="1 2">NIES-144</strain>
    </source>
</reference>
<proteinExistence type="predicted"/>
<dbReference type="EMBL" id="BLLF01003099">
    <property type="protein sequence ID" value="GFH26344.1"/>
    <property type="molecule type" value="Genomic_DNA"/>
</dbReference>
<evidence type="ECO:0000313" key="2">
    <source>
        <dbReference type="Proteomes" id="UP000485058"/>
    </source>
</evidence>
<dbReference type="Proteomes" id="UP000485058">
    <property type="component" value="Unassembled WGS sequence"/>
</dbReference>
<organism evidence="1 2">
    <name type="scientific">Haematococcus lacustris</name>
    <name type="common">Green alga</name>
    <name type="synonym">Haematococcus pluvialis</name>
    <dbReference type="NCBI Taxonomy" id="44745"/>
    <lineage>
        <taxon>Eukaryota</taxon>
        <taxon>Viridiplantae</taxon>
        <taxon>Chlorophyta</taxon>
        <taxon>core chlorophytes</taxon>
        <taxon>Chlorophyceae</taxon>
        <taxon>CS clade</taxon>
        <taxon>Chlamydomonadales</taxon>
        <taxon>Haematococcaceae</taxon>
        <taxon>Haematococcus</taxon>
    </lineage>
</organism>